<keyword evidence="4 6" id="KW-1133">Transmembrane helix</keyword>
<dbReference type="InterPro" id="IPR050638">
    <property type="entry name" value="AA-Vitamin_Transporters"/>
</dbReference>
<evidence type="ECO:0000313" key="9">
    <source>
        <dbReference type="Proteomes" id="UP000276254"/>
    </source>
</evidence>
<dbReference type="Pfam" id="PF00892">
    <property type="entry name" value="EamA"/>
    <property type="match status" value="2"/>
</dbReference>
<dbReference type="GO" id="GO:0016020">
    <property type="term" value="C:membrane"/>
    <property type="evidence" value="ECO:0007669"/>
    <property type="project" value="UniProtKB-SubCell"/>
</dbReference>
<feature type="transmembrane region" description="Helical" evidence="6">
    <location>
        <begin position="7"/>
        <end position="28"/>
    </location>
</feature>
<evidence type="ECO:0000259" key="7">
    <source>
        <dbReference type="Pfam" id="PF00892"/>
    </source>
</evidence>
<feature type="transmembrane region" description="Helical" evidence="6">
    <location>
        <begin position="272"/>
        <end position="292"/>
    </location>
</feature>
<feature type="transmembrane region" description="Helical" evidence="6">
    <location>
        <begin position="184"/>
        <end position="204"/>
    </location>
</feature>
<feature type="transmembrane region" description="Helical" evidence="6">
    <location>
        <begin position="151"/>
        <end position="172"/>
    </location>
</feature>
<feature type="transmembrane region" description="Helical" evidence="6">
    <location>
        <begin position="91"/>
        <end position="111"/>
    </location>
</feature>
<keyword evidence="9" id="KW-1185">Reference proteome</keyword>
<evidence type="ECO:0000256" key="6">
    <source>
        <dbReference type="SAM" id="Phobius"/>
    </source>
</evidence>
<dbReference type="PANTHER" id="PTHR32322">
    <property type="entry name" value="INNER MEMBRANE TRANSPORTER"/>
    <property type="match status" value="1"/>
</dbReference>
<sequence length="300" mass="31727">MLSARIMIPFAIVTIIWGSTWLVIRGQLGVVPPTWSVCYRFLVGAVAMFIYALGTKAPLRLDWRGHMFAALLGFAQFFMNFNFVYRAEGLITSGLVAVVFSLLFVPNAIFARAFLKQPITGRFLVGSLIALTGVGLLILKEARADTASAHTSLLGLGLTLAGVFSASAANVMQGTDRGRGMSMAAMLAWGMFWGAGMNAVMGLVTVGAPVIELTPVYLAGTLYLGVMASAVAFTLYFGVIRAIGPGRAAYSGVITPVIAMLLSTVFEHYHWTLLAVSGGVVALIGLIVALSARKPAVKSA</sequence>
<comment type="subcellular location">
    <subcellularLocation>
        <location evidence="1">Membrane</location>
        <topology evidence="1">Multi-pass membrane protein</topology>
    </subcellularLocation>
</comment>
<feature type="domain" description="EamA" evidence="7">
    <location>
        <begin position="10"/>
        <end position="138"/>
    </location>
</feature>
<dbReference type="Proteomes" id="UP000276254">
    <property type="component" value="Chromosome"/>
</dbReference>
<reference evidence="8 9" key="1">
    <citation type="submission" date="2018-09" db="EMBL/GenBank/DDBJ databases">
        <title>Sphingomonas peninsula sp. nov., isolated from fildes peninsula, Antarctic soil.</title>
        <authorList>
            <person name="Yingchao G."/>
        </authorList>
    </citation>
    <scope>NUCLEOTIDE SEQUENCE [LARGE SCALE GENOMIC DNA]</scope>
    <source>
        <strain evidence="8 9">YZ-8</strain>
    </source>
</reference>
<protein>
    <submittedName>
        <fullName evidence="8">EamA family transporter</fullName>
    </submittedName>
</protein>
<dbReference type="SUPFAM" id="SSF103481">
    <property type="entry name" value="Multidrug resistance efflux transporter EmrE"/>
    <property type="match status" value="2"/>
</dbReference>
<feature type="transmembrane region" description="Helical" evidence="6">
    <location>
        <begin position="123"/>
        <end position="139"/>
    </location>
</feature>
<evidence type="ECO:0000256" key="2">
    <source>
        <dbReference type="ARBA" id="ARBA00007362"/>
    </source>
</evidence>
<feature type="transmembrane region" description="Helical" evidence="6">
    <location>
        <begin position="34"/>
        <end position="54"/>
    </location>
</feature>
<dbReference type="OrthoDB" id="2352272at2"/>
<name>A0A494T9U0_SPHPE</name>
<organism evidence="8 9">
    <name type="scientific">Sphingomonas paeninsulae</name>
    <dbReference type="NCBI Taxonomy" id="2319844"/>
    <lineage>
        <taxon>Bacteria</taxon>
        <taxon>Pseudomonadati</taxon>
        <taxon>Pseudomonadota</taxon>
        <taxon>Alphaproteobacteria</taxon>
        <taxon>Sphingomonadales</taxon>
        <taxon>Sphingomonadaceae</taxon>
        <taxon>Sphingomonas</taxon>
    </lineage>
</organism>
<dbReference type="AlphaFoldDB" id="A0A494T9U0"/>
<evidence type="ECO:0000256" key="1">
    <source>
        <dbReference type="ARBA" id="ARBA00004141"/>
    </source>
</evidence>
<evidence type="ECO:0000256" key="4">
    <source>
        <dbReference type="ARBA" id="ARBA00022989"/>
    </source>
</evidence>
<dbReference type="InterPro" id="IPR037185">
    <property type="entry name" value="EmrE-like"/>
</dbReference>
<dbReference type="KEGG" id="spha:D3Y57_09425"/>
<gene>
    <name evidence="8" type="ORF">D3Y57_09425</name>
</gene>
<feature type="domain" description="EamA" evidence="7">
    <location>
        <begin position="156"/>
        <end position="289"/>
    </location>
</feature>
<keyword evidence="3 6" id="KW-0812">Transmembrane</keyword>
<dbReference type="InterPro" id="IPR000620">
    <property type="entry name" value="EamA_dom"/>
</dbReference>
<feature type="transmembrane region" description="Helical" evidence="6">
    <location>
        <begin position="216"/>
        <end position="236"/>
    </location>
</feature>
<evidence type="ECO:0000256" key="3">
    <source>
        <dbReference type="ARBA" id="ARBA00022692"/>
    </source>
</evidence>
<evidence type="ECO:0000313" key="8">
    <source>
        <dbReference type="EMBL" id="AYJ86147.1"/>
    </source>
</evidence>
<comment type="similarity">
    <text evidence="2">Belongs to the EamA transporter family.</text>
</comment>
<dbReference type="PANTHER" id="PTHR32322:SF2">
    <property type="entry name" value="EAMA DOMAIN-CONTAINING PROTEIN"/>
    <property type="match status" value="1"/>
</dbReference>
<feature type="transmembrane region" description="Helical" evidence="6">
    <location>
        <begin position="66"/>
        <end position="85"/>
    </location>
</feature>
<dbReference type="EMBL" id="CP032829">
    <property type="protein sequence ID" value="AYJ86147.1"/>
    <property type="molecule type" value="Genomic_DNA"/>
</dbReference>
<accession>A0A494T9U0</accession>
<proteinExistence type="inferred from homology"/>
<keyword evidence="5 6" id="KW-0472">Membrane</keyword>
<evidence type="ECO:0000256" key="5">
    <source>
        <dbReference type="ARBA" id="ARBA00023136"/>
    </source>
</evidence>